<dbReference type="PANTHER" id="PTHR47893">
    <property type="entry name" value="REGULATORY PROTEIN PCHR"/>
    <property type="match status" value="1"/>
</dbReference>
<keyword evidence="1" id="KW-0805">Transcription regulation</keyword>
<dbReference type="PRINTS" id="PR00032">
    <property type="entry name" value="HTHARAC"/>
</dbReference>
<accession>A0ABP3XRK5</accession>
<dbReference type="EMBL" id="BAAAFG010000001">
    <property type="protein sequence ID" value="GAA0870899.1"/>
    <property type="molecule type" value="Genomic_DNA"/>
</dbReference>
<dbReference type="Gene3D" id="1.10.10.60">
    <property type="entry name" value="Homeodomain-like"/>
    <property type="match status" value="1"/>
</dbReference>
<evidence type="ECO:0000259" key="4">
    <source>
        <dbReference type="PROSITE" id="PS01124"/>
    </source>
</evidence>
<keyword evidence="2" id="KW-0238">DNA-binding</keyword>
<comment type="caution">
    <text evidence="5">The sequence shown here is derived from an EMBL/GenBank/DDBJ whole genome shotgun (WGS) entry which is preliminary data.</text>
</comment>
<keyword evidence="6" id="KW-1185">Reference proteome</keyword>
<evidence type="ECO:0000256" key="2">
    <source>
        <dbReference type="ARBA" id="ARBA00023125"/>
    </source>
</evidence>
<feature type="domain" description="HTH araC/xylS-type" evidence="4">
    <location>
        <begin position="249"/>
        <end position="347"/>
    </location>
</feature>
<dbReference type="PROSITE" id="PS01124">
    <property type="entry name" value="HTH_ARAC_FAMILY_2"/>
    <property type="match status" value="1"/>
</dbReference>
<proteinExistence type="predicted"/>
<evidence type="ECO:0000313" key="6">
    <source>
        <dbReference type="Proteomes" id="UP001500507"/>
    </source>
</evidence>
<dbReference type="SUPFAM" id="SSF46689">
    <property type="entry name" value="Homeodomain-like"/>
    <property type="match status" value="1"/>
</dbReference>
<organism evidence="5 6">
    <name type="scientific">Gangjinia marincola</name>
    <dbReference type="NCBI Taxonomy" id="578463"/>
    <lineage>
        <taxon>Bacteria</taxon>
        <taxon>Pseudomonadati</taxon>
        <taxon>Bacteroidota</taxon>
        <taxon>Flavobacteriia</taxon>
        <taxon>Flavobacteriales</taxon>
        <taxon>Flavobacteriaceae</taxon>
        <taxon>Gangjinia</taxon>
    </lineage>
</organism>
<evidence type="ECO:0000256" key="3">
    <source>
        <dbReference type="ARBA" id="ARBA00023163"/>
    </source>
</evidence>
<dbReference type="InterPro" id="IPR018060">
    <property type="entry name" value="HTH_AraC"/>
</dbReference>
<dbReference type="PANTHER" id="PTHR47893:SF1">
    <property type="entry name" value="REGULATORY PROTEIN PCHR"/>
    <property type="match status" value="1"/>
</dbReference>
<dbReference type="InterPro" id="IPR020449">
    <property type="entry name" value="Tscrpt_reg_AraC-type_HTH"/>
</dbReference>
<name>A0ABP3XRK5_9FLAO</name>
<dbReference type="Pfam" id="PF12833">
    <property type="entry name" value="HTH_18"/>
    <property type="match status" value="1"/>
</dbReference>
<gene>
    <name evidence="5" type="ORF">GCM10009117_00440</name>
</gene>
<dbReference type="SMART" id="SM00342">
    <property type="entry name" value="HTH_ARAC"/>
    <property type="match status" value="1"/>
</dbReference>
<dbReference type="InterPro" id="IPR009057">
    <property type="entry name" value="Homeodomain-like_sf"/>
</dbReference>
<reference evidence="6" key="1">
    <citation type="journal article" date="2019" name="Int. J. Syst. Evol. Microbiol.">
        <title>The Global Catalogue of Microorganisms (GCM) 10K type strain sequencing project: providing services to taxonomists for standard genome sequencing and annotation.</title>
        <authorList>
            <consortium name="The Broad Institute Genomics Platform"/>
            <consortium name="The Broad Institute Genome Sequencing Center for Infectious Disease"/>
            <person name="Wu L."/>
            <person name="Ma J."/>
        </authorList>
    </citation>
    <scope>NUCLEOTIDE SEQUENCE [LARGE SCALE GENOMIC DNA]</scope>
    <source>
        <strain evidence="6">JCM 16082</strain>
    </source>
</reference>
<evidence type="ECO:0000256" key="1">
    <source>
        <dbReference type="ARBA" id="ARBA00023015"/>
    </source>
</evidence>
<dbReference type="Proteomes" id="UP001500507">
    <property type="component" value="Unassembled WGS sequence"/>
</dbReference>
<dbReference type="InterPro" id="IPR053142">
    <property type="entry name" value="PchR_regulatory_protein"/>
</dbReference>
<protein>
    <recommendedName>
        <fullName evidence="4">HTH araC/xylS-type domain-containing protein</fullName>
    </recommendedName>
</protein>
<keyword evidence="3" id="KW-0804">Transcription</keyword>
<evidence type="ECO:0000313" key="5">
    <source>
        <dbReference type="EMBL" id="GAA0870899.1"/>
    </source>
</evidence>
<sequence>MFRAKLVFINLIKMSLVLKKNNVVNIVKNVATDLGGTFTKEFGSATVRLDNEKGQGFIKAYEMFPGLGAIIYNITFNEPFQFTLSKSPVDPLYFIFCLEGQFKHRFGKNGAYTDLDRKRNVILKSGHDEVNEVVIPADTPLKISVISVLEDRMQHLKNTDRSILGTYLEEIFTEISNDKPYRFLGKIRISTANYVRIIMDHQKKGVVGRLLAESSILNILASQLDYHDQETEAERLNYPIKESELERVVDLGEFVASRINKPISIEDLKRESGLSPKKLQLGFRYLYDRSINGYISNVRIEKARQLIEETDLTISEIVYSCGLSSRSYFSKIFKEKYGINPSEYKKQLKTVRTDSE</sequence>